<dbReference type="SMART" id="SM00530">
    <property type="entry name" value="HTH_XRE"/>
    <property type="match status" value="1"/>
</dbReference>
<evidence type="ECO:0000259" key="1">
    <source>
        <dbReference type="PROSITE" id="PS50943"/>
    </source>
</evidence>
<organism evidence="2 3">
    <name type="scientific">Streptomyces sedi</name>
    <dbReference type="NCBI Taxonomy" id="555059"/>
    <lineage>
        <taxon>Bacteria</taxon>
        <taxon>Bacillati</taxon>
        <taxon>Actinomycetota</taxon>
        <taxon>Actinomycetes</taxon>
        <taxon>Kitasatosporales</taxon>
        <taxon>Streptomycetaceae</taxon>
        <taxon>Streptomyces</taxon>
    </lineage>
</organism>
<dbReference type="InterPro" id="IPR001387">
    <property type="entry name" value="Cro/C1-type_HTH"/>
</dbReference>
<dbReference type="Pfam" id="PF19054">
    <property type="entry name" value="DUF5753"/>
    <property type="match status" value="1"/>
</dbReference>
<protein>
    <submittedName>
        <fullName evidence="2">Helix-turn-helix domain-containing protein</fullName>
    </submittedName>
</protein>
<dbReference type="CDD" id="cd00093">
    <property type="entry name" value="HTH_XRE"/>
    <property type="match status" value="1"/>
</dbReference>
<dbReference type="InterPro" id="IPR010982">
    <property type="entry name" value="Lambda_DNA-bd_dom_sf"/>
</dbReference>
<dbReference type="OrthoDB" id="2897536at2"/>
<reference evidence="2 3" key="1">
    <citation type="submission" date="2019-06" db="EMBL/GenBank/DDBJ databases">
        <title>Draft genome of Streptomyces sedi sp. JCM16909.</title>
        <authorList>
            <person name="Klykleung N."/>
            <person name="Tanasupawat S."/>
            <person name="Kudo T."/>
            <person name="Yuki M."/>
            <person name="Ohkuma M."/>
        </authorList>
    </citation>
    <scope>NUCLEOTIDE SEQUENCE [LARGE SCALE GENOMIC DNA]</scope>
    <source>
        <strain evidence="2 3">JCM 16909</strain>
    </source>
</reference>
<dbReference type="PROSITE" id="PS50943">
    <property type="entry name" value="HTH_CROC1"/>
    <property type="match status" value="1"/>
</dbReference>
<dbReference type="SUPFAM" id="SSF47413">
    <property type="entry name" value="lambda repressor-like DNA-binding domains"/>
    <property type="match status" value="1"/>
</dbReference>
<dbReference type="GO" id="GO:0003677">
    <property type="term" value="F:DNA binding"/>
    <property type="evidence" value="ECO:0007669"/>
    <property type="project" value="InterPro"/>
</dbReference>
<dbReference type="Pfam" id="PF13560">
    <property type="entry name" value="HTH_31"/>
    <property type="match status" value="1"/>
</dbReference>
<evidence type="ECO:0000313" key="3">
    <source>
        <dbReference type="Proteomes" id="UP000311713"/>
    </source>
</evidence>
<dbReference type="Gene3D" id="1.10.260.40">
    <property type="entry name" value="lambda repressor-like DNA-binding domains"/>
    <property type="match status" value="1"/>
</dbReference>
<feature type="domain" description="HTH cro/C1-type" evidence="1">
    <location>
        <begin position="28"/>
        <end position="64"/>
    </location>
</feature>
<evidence type="ECO:0000313" key="2">
    <source>
        <dbReference type="EMBL" id="TNM25869.1"/>
    </source>
</evidence>
<proteinExistence type="predicted"/>
<comment type="caution">
    <text evidence="2">The sequence shown here is derived from an EMBL/GenBank/DDBJ whole genome shotgun (WGS) entry which is preliminary data.</text>
</comment>
<sequence length="285" mass="31514">MQKHQVNRPSDEGGRESLNDLEYLGREVKVAREGRKLTQSQLGKATGYSESYVSKVEAGTIIPSEKFAMGCDLALGTNGAIERLRERLVKRGHPSWFAPFAKLEQKAVEIFDYSVWTLPGLLQTPDYARAMFRAGAPEQPEERVEERTEARMTRKEILTNETPPAFWAVIQESALHSHIGGSGGMRDQLLHLTEMAQMPNVAIQVLPYEAGAPAATEPFIRLRLRDGREIVYSDTAMGGQMSEAPDPVAFAARAADLLRADALSPKASIRLLKKIAKGIHSDDED</sequence>
<accession>A0A5C4USC5</accession>
<dbReference type="Proteomes" id="UP000311713">
    <property type="component" value="Unassembled WGS sequence"/>
</dbReference>
<dbReference type="InterPro" id="IPR043917">
    <property type="entry name" value="DUF5753"/>
</dbReference>
<name>A0A5C4USC5_9ACTN</name>
<gene>
    <name evidence="2" type="ORF">FH715_25975</name>
</gene>
<dbReference type="EMBL" id="VDGT01000027">
    <property type="protein sequence ID" value="TNM25869.1"/>
    <property type="molecule type" value="Genomic_DNA"/>
</dbReference>
<dbReference type="AlphaFoldDB" id="A0A5C4USC5"/>
<keyword evidence="3" id="KW-1185">Reference proteome</keyword>